<dbReference type="EMBL" id="CM047748">
    <property type="protein sequence ID" value="KAJ0015026.1"/>
    <property type="molecule type" value="Genomic_DNA"/>
</dbReference>
<name>A0ACC0XEL7_9ROSI</name>
<reference evidence="2" key="1">
    <citation type="journal article" date="2023" name="G3 (Bethesda)">
        <title>Genome assembly and association tests identify interacting loci associated with vigor, precocity, and sex in interspecific pistachio rootstocks.</title>
        <authorList>
            <person name="Palmer W."/>
            <person name="Jacygrad E."/>
            <person name="Sagayaradj S."/>
            <person name="Cavanaugh K."/>
            <person name="Han R."/>
            <person name="Bertier L."/>
            <person name="Beede B."/>
            <person name="Kafkas S."/>
            <person name="Golino D."/>
            <person name="Preece J."/>
            <person name="Michelmore R."/>
        </authorList>
    </citation>
    <scope>NUCLEOTIDE SEQUENCE [LARGE SCALE GENOMIC DNA]</scope>
</reference>
<keyword evidence="2" id="KW-1185">Reference proteome</keyword>
<comment type="caution">
    <text evidence="1">The sequence shown here is derived from an EMBL/GenBank/DDBJ whole genome shotgun (WGS) entry which is preliminary data.</text>
</comment>
<evidence type="ECO:0000313" key="2">
    <source>
        <dbReference type="Proteomes" id="UP001163603"/>
    </source>
</evidence>
<organism evidence="1 2">
    <name type="scientific">Pistacia integerrima</name>
    <dbReference type="NCBI Taxonomy" id="434235"/>
    <lineage>
        <taxon>Eukaryota</taxon>
        <taxon>Viridiplantae</taxon>
        <taxon>Streptophyta</taxon>
        <taxon>Embryophyta</taxon>
        <taxon>Tracheophyta</taxon>
        <taxon>Spermatophyta</taxon>
        <taxon>Magnoliopsida</taxon>
        <taxon>eudicotyledons</taxon>
        <taxon>Gunneridae</taxon>
        <taxon>Pentapetalae</taxon>
        <taxon>rosids</taxon>
        <taxon>malvids</taxon>
        <taxon>Sapindales</taxon>
        <taxon>Anacardiaceae</taxon>
        <taxon>Pistacia</taxon>
    </lineage>
</organism>
<accession>A0ACC0XEL7</accession>
<protein>
    <submittedName>
        <fullName evidence="1">Uncharacterized protein</fullName>
    </submittedName>
</protein>
<proteinExistence type="predicted"/>
<dbReference type="Proteomes" id="UP001163603">
    <property type="component" value="Chromosome 13"/>
</dbReference>
<gene>
    <name evidence="1" type="ORF">Pint_20842</name>
</gene>
<evidence type="ECO:0000313" key="1">
    <source>
        <dbReference type="EMBL" id="KAJ0015026.1"/>
    </source>
</evidence>
<sequence length="862" mass="97886">MPPVNKEEEQGEMIVQKVGNDSLKINGQTFTFDSVADIDSTQLDVFQLVGLPLIENCLAGFTSLVFAYGQTGSGKTYTMWGPANALLEENLSSDQQGLTPRIFVRPFSRINEEQIKHAEKQLNYQCHCSFLEIYNEQIADLLDPSQRNLQIREDVKSGVYVENLTEEYVCAMKDVTQLLIKSKADGISRFKTSRINLVDLAGSERQKLTGAAGERLKEARNMVLSHSLGKQRHIPYRDSRLTFSLQESLGGNAKLAMICAVSPAQSCKSETFSTLRFAQRAKAIKSKAVVNEVMQDDVNYLREVIQQLRVCSCGKWPESDRHKWRRSEIDEDTVEKICDHVDMQLAGGEDSNKITEGSVETIKSHSKLEVSENGSFSEPQLNTLKLSVLKKKLSADSHVWDSSVQPPLEKKTLSSSVSGLPDKGSLSNSFELMYLQFLSLQLQVFHPELTIAGKPEDVINAKIEAIIIQVIIKTTDFQPVFPVAKVDFGVQTSQNDEMPKEDTELFLCNHCKNRMQLDVKERNDSSNLQLVPFDDSQSADKYMKQVPKAVEKVLAGAIRREMALEDFCAKQTSEIKHLNRLYKHERECNAFIGQTREDKILCLESLMDVVLPTEEFMEEEFVSLVHEHKFLKEKFENHPEILRTKIELNRVQERLEQYRNFCDLGEREVLPPLTTIPKSAEDSAEEKLERERIHWTEVESKWISLTEELRIELEASRSLAEKQKQELDAEKQCTKELKEAMQMAMEGHARMLEQYVDLEEKHIQLLARHRKIQEGIDNVKKAATRAGVRSAESKFINAIAAEISALKAEREKERRYLRDENKGLQAQLWDTAEAVKAAGEVLVRLKEAEEAVAAAQVCLLLC</sequence>